<dbReference type="GO" id="GO:0004826">
    <property type="term" value="F:phenylalanine-tRNA ligase activity"/>
    <property type="evidence" value="ECO:0007669"/>
    <property type="project" value="InterPro"/>
</dbReference>
<comment type="caution">
    <text evidence="2">The sequence shown here is derived from an EMBL/GenBank/DDBJ whole genome shotgun (WGS) entry which is preliminary data.</text>
</comment>
<protein>
    <recommendedName>
        <fullName evidence="1">B3/B4 tRNA-binding domain-containing protein</fullName>
    </recommendedName>
</protein>
<dbReference type="InterPro" id="IPR005146">
    <property type="entry name" value="B3/B4_tRNA-bd"/>
</dbReference>
<name>A0A2W1LFI0_9BACL</name>
<dbReference type="SUPFAM" id="SSF56037">
    <property type="entry name" value="PheT/TilS domain"/>
    <property type="match status" value="1"/>
</dbReference>
<dbReference type="Pfam" id="PF03483">
    <property type="entry name" value="B3_4"/>
    <property type="match status" value="1"/>
</dbReference>
<dbReference type="PANTHER" id="PTHR39209">
    <property type="match status" value="1"/>
</dbReference>
<dbReference type="PANTHER" id="PTHR39209:SF2">
    <property type="entry name" value="CYTOPLASMIC PROTEIN"/>
    <property type="match status" value="1"/>
</dbReference>
<reference evidence="2 3" key="1">
    <citation type="submission" date="2018-06" db="EMBL/GenBank/DDBJ databases">
        <title>Paenibacillus imtechensis sp. nov.</title>
        <authorList>
            <person name="Pinnaka A.K."/>
            <person name="Singh H."/>
            <person name="Kaur M."/>
        </authorList>
    </citation>
    <scope>NUCLEOTIDE SEQUENCE [LARGE SCALE GENOMIC DNA]</scope>
    <source>
        <strain evidence="2 3">SMB1</strain>
    </source>
</reference>
<keyword evidence="3" id="KW-1185">Reference proteome</keyword>
<dbReference type="Gene3D" id="3.50.40.10">
    <property type="entry name" value="Phenylalanyl-trna Synthetase, Chain B, domain 3"/>
    <property type="match status" value="1"/>
</dbReference>
<evidence type="ECO:0000259" key="1">
    <source>
        <dbReference type="SMART" id="SM00873"/>
    </source>
</evidence>
<dbReference type="Proteomes" id="UP000249522">
    <property type="component" value="Unassembled WGS sequence"/>
</dbReference>
<organism evidence="2 3">
    <name type="scientific">Paenibacillus sambharensis</name>
    <dbReference type="NCBI Taxonomy" id="1803190"/>
    <lineage>
        <taxon>Bacteria</taxon>
        <taxon>Bacillati</taxon>
        <taxon>Bacillota</taxon>
        <taxon>Bacilli</taxon>
        <taxon>Bacillales</taxon>
        <taxon>Paenibacillaceae</taxon>
        <taxon>Paenibacillus</taxon>
    </lineage>
</organism>
<accession>A0A2W1LFI0</accession>
<evidence type="ECO:0000313" key="3">
    <source>
        <dbReference type="Proteomes" id="UP000249522"/>
    </source>
</evidence>
<dbReference type="InterPro" id="IPR020825">
    <property type="entry name" value="Phe-tRNA_synthase-like_B3/B4"/>
</dbReference>
<feature type="domain" description="B3/B4 tRNA-binding" evidence="1">
    <location>
        <begin position="22"/>
        <end position="173"/>
    </location>
</feature>
<gene>
    <name evidence="2" type="ORF">DNH61_21360</name>
</gene>
<dbReference type="SMART" id="SM00873">
    <property type="entry name" value="B3_4"/>
    <property type="match status" value="1"/>
</dbReference>
<proteinExistence type="predicted"/>
<dbReference type="AlphaFoldDB" id="A0A2W1LFI0"/>
<dbReference type="OrthoDB" id="276580at2"/>
<dbReference type="GO" id="GO:0003723">
    <property type="term" value="F:RNA binding"/>
    <property type="evidence" value="ECO:0007669"/>
    <property type="project" value="InterPro"/>
</dbReference>
<evidence type="ECO:0000313" key="2">
    <source>
        <dbReference type="EMBL" id="PZD93792.1"/>
    </source>
</evidence>
<dbReference type="EMBL" id="QKRB01000056">
    <property type="protein sequence ID" value="PZD93792.1"/>
    <property type="molecule type" value="Genomic_DNA"/>
</dbReference>
<sequence>MEQEIADTGLRTEAISELPMIAAWRKVYSQFGAKPARYPCAAESLIRRVVEHGSLPRINTMVNLCNAISLKCRTPIACCDISDVDQLTVRRAAGTEPYLPIGKPDQPDYPAEGEIIYSDGYGRAHSRRWNWRQSDTIKATDQSQRLLFTVEAVHKDAKVLVEATTSLLYELLQPFTEEGSCSMAFIHSGSPSQAFVLHQPGGEAAHDRLSSEIGAGEERTG</sequence>